<dbReference type="EMBL" id="AUZM01000021">
    <property type="protein sequence ID" value="ERT07471.1"/>
    <property type="molecule type" value="Genomic_DNA"/>
</dbReference>
<protein>
    <submittedName>
        <fullName evidence="1">Uncharacterized protein</fullName>
    </submittedName>
</protein>
<name>U7QM51_9CYAN</name>
<dbReference type="AlphaFoldDB" id="U7QM51"/>
<proteinExistence type="predicted"/>
<reference evidence="1 2" key="1">
    <citation type="journal article" date="2013" name="Front. Microbiol.">
        <title>Comparative genomic analyses of the cyanobacterium, Lyngbya aestuarii BL J, a powerful hydrogen producer.</title>
        <authorList>
            <person name="Kothari A."/>
            <person name="Vaughn M."/>
            <person name="Garcia-Pichel F."/>
        </authorList>
    </citation>
    <scope>NUCLEOTIDE SEQUENCE [LARGE SCALE GENOMIC DNA]</scope>
    <source>
        <strain evidence="1 2">BL J</strain>
    </source>
</reference>
<dbReference type="Proteomes" id="UP000017127">
    <property type="component" value="Unassembled WGS sequence"/>
</dbReference>
<sequence length="37" mass="4167">MVILPILSALMTTIDKDNRILYPICLSTRCNLPTHPV</sequence>
<evidence type="ECO:0000313" key="2">
    <source>
        <dbReference type="Proteomes" id="UP000017127"/>
    </source>
</evidence>
<gene>
    <name evidence="1" type="ORF">M595_2521</name>
</gene>
<comment type="caution">
    <text evidence="1">The sequence shown here is derived from an EMBL/GenBank/DDBJ whole genome shotgun (WGS) entry which is preliminary data.</text>
</comment>
<accession>U7QM51</accession>
<keyword evidence="2" id="KW-1185">Reference proteome</keyword>
<evidence type="ECO:0000313" key="1">
    <source>
        <dbReference type="EMBL" id="ERT07471.1"/>
    </source>
</evidence>
<organism evidence="1 2">
    <name type="scientific">Lyngbya aestuarii BL J</name>
    <dbReference type="NCBI Taxonomy" id="1348334"/>
    <lineage>
        <taxon>Bacteria</taxon>
        <taxon>Bacillati</taxon>
        <taxon>Cyanobacteriota</taxon>
        <taxon>Cyanophyceae</taxon>
        <taxon>Oscillatoriophycideae</taxon>
        <taxon>Oscillatoriales</taxon>
        <taxon>Microcoleaceae</taxon>
        <taxon>Lyngbya</taxon>
    </lineage>
</organism>